<dbReference type="GO" id="GO:0016887">
    <property type="term" value="F:ATP hydrolysis activity"/>
    <property type="evidence" value="ECO:0007669"/>
    <property type="project" value="TreeGrafter"/>
</dbReference>
<dbReference type="AlphaFoldDB" id="A0A7V5P033"/>
<evidence type="ECO:0000313" key="2">
    <source>
        <dbReference type="EMBL" id="HHI97404.1"/>
    </source>
</evidence>
<proteinExistence type="predicted"/>
<accession>A0A7V5P033</accession>
<dbReference type="GO" id="GO:0009898">
    <property type="term" value="C:cytoplasmic side of plasma membrane"/>
    <property type="evidence" value="ECO:0007669"/>
    <property type="project" value="TreeGrafter"/>
</dbReference>
<feature type="domain" description="CobQ/CobB/MinD/ParA nucleotide binding" evidence="1">
    <location>
        <begin position="6"/>
        <end position="229"/>
    </location>
</feature>
<dbReference type="SUPFAM" id="SSF52540">
    <property type="entry name" value="P-loop containing nucleoside triphosphate hydrolases"/>
    <property type="match status" value="1"/>
</dbReference>
<protein>
    <submittedName>
        <fullName evidence="2">Carbon monoxide dehydrogenase</fullName>
    </submittedName>
</protein>
<dbReference type="EMBL" id="DROK01000172">
    <property type="protein sequence ID" value="HHI97404.1"/>
    <property type="molecule type" value="Genomic_DNA"/>
</dbReference>
<dbReference type="InterPro" id="IPR002586">
    <property type="entry name" value="CobQ/CobB/MinD/ParA_Nub-bd_dom"/>
</dbReference>
<dbReference type="PANTHER" id="PTHR43384:SF7">
    <property type="entry name" value="CARBON-MONOXIDE DEHYDROGENASE ACCESSORY PROTEIN"/>
    <property type="match status" value="1"/>
</dbReference>
<dbReference type="GO" id="GO:0005524">
    <property type="term" value="F:ATP binding"/>
    <property type="evidence" value="ECO:0007669"/>
    <property type="project" value="TreeGrafter"/>
</dbReference>
<reference evidence="2" key="1">
    <citation type="journal article" date="2020" name="mSystems">
        <title>Genome- and Community-Level Interaction Insights into Carbon Utilization and Element Cycling Functions of Hydrothermarchaeota in Hydrothermal Sediment.</title>
        <authorList>
            <person name="Zhou Z."/>
            <person name="Liu Y."/>
            <person name="Xu W."/>
            <person name="Pan J."/>
            <person name="Luo Z.H."/>
            <person name="Li M."/>
        </authorList>
    </citation>
    <scope>NUCLEOTIDE SEQUENCE [LARGE SCALE GENOMIC DNA]</scope>
    <source>
        <strain evidence="2">HyVt-533</strain>
    </source>
</reference>
<sequence length="255" mass="27962">MSQTIALAGKGGTGKTTVAALLVKYLTETGKTPVLAVDADPNANLNELLGVEVEVTLGEIKNELRTAVPESMARGDFIEMRLNEAIIEAQGFDLIVMGQPEGPGCYCAAHAFLSQALEKLMRHYAYVVVDNEAGMEHLSRLNMRKIDHLLVVSDASSRGVMTAGRIAELIKPLQLEVGKVWLLVNRAPGQIPPALDDYVRQICAEKKMEFLGYLKESPEIFEAEIERRPLLALPKESKVYQEATALFERLLSKGA</sequence>
<dbReference type="InterPro" id="IPR027417">
    <property type="entry name" value="P-loop_NTPase"/>
</dbReference>
<dbReference type="PANTHER" id="PTHR43384">
    <property type="entry name" value="SEPTUM SITE-DETERMINING PROTEIN MIND HOMOLOG, CHLOROPLASTIC-RELATED"/>
    <property type="match status" value="1"/>
</dbReference>
<dbReference type="Pfam" id="PF01656">
    <property type="entry name" value="CbiA"/>
    <property type="match status" value="1"/>
</dbReference>
<gene>
    <name evidence="2" type="ORF">ENJ96_06090</name>
</gene>
<dbReference type="InterPro" id="IPR014433">
    <property type="entry name" value="CooC"/>
</dbReference>
<name>A0A7V5P033_9BACT</name>
<dbReference type="InterPro" id="IPR050625">
    <property type="entry name" value="ParA/MinD_ATPase"/>
</dbReference>
<dbReference type="Gene3D" id="3.40.50.300">
    <property type="entry name" value="P-loop containing nucleotide triphosphate hydrolases"/>
    <property type="match status" value="1"/>
</dbReference>
<dbReference type="PIRSF" id="PIRSF005647">
    <property type="entry name" value="CooC"/>
    <property type="match status" value="1"/>
</dbReference>
<dbReference type="GO" id="GO:0005829">
    <property type="term" value="C:cytosol"/>
    <property type="evidence" value="ECO:0007669"/>
    <property type="project" value="TreeGrafter"/>
</dbReference>
<dbReference type="GO" id="GO:0051782">
    <property type="term" value="P:negative regulation of cell division"/>
    <property type="evidence" value="ECO:0007669"/>
    <property type="project" value="TreeGrafter"/>
</dbReference>
<organism evidence="2">
    <name type="scientific">Thermodesulfatator atlanticus</name>
    <dbReference type="NCBI Taxonomy" id="501497"/>
    <lineage>
        <taxon>Bacteria</taxon>
        <taxon>Pseudomonadati</taxon>
        <taxon>Thermodesulfobacteriota</taxon>
        <taxon>Thermodesulfobacteria</taxon>
        <taxon>Thermodesulfobacteriales</taxon>
        <taxon>Thermodesulfatatoraceae</taxon>
        <taxon>Thermodesulfatator</taxon>
    </lineage>
</organism>
<dbReference type="Proteomes" id="UP000886101">
    <property type="component" value="Unassembled WGS sequence"/>
</dbReference>
<evidence type="ECO:0000259" key="1">
    <source>
        <dbReference type="Pfam" id="PF01656"/>
    </source>
</evidence>
<comment type="caution">
    <text evidence="2">The sequence shown here is derived from an EMBL/GenBank/DDBJ whole genome shotgun (WGS) entry which is preliminary data.</text>
</comment>